<evidence type="ECO:0000256" key="6">
    <source>
        <dbReference type="ARBA" id="ARBA00022807"/>
    </source>
</evidence>
<comment type="similarity">
    <text evidence="1">Belongs to the peptidase C15 family.</text>
</comment>
<accession>A0A974PSL6</accession>
<dbReference type="SUPFAM" id="SSF53182">
    <property type="entry name" value="Pyrrolidone carboxyl peptidase (pyroglutamate aminopeptidase)"/>
    <property type="match status" value="1"/>
</dbReference>
<reference evidence="10 11" key="1">
    <citation type="submission" date="2020-10" db="EMBL/GenBank/DDBJ databases">
        <title>Degradation of 1,4-Dioxane by Xanthobacter sp. YN2, via a Novel Group-2 Soluble Di-Iron Monooxygenase.</title>
        <authorList>
            <person name="Ma F."/>
            <person name="Wang Y."/>
            <person name="Yang J."/>
            <person name="Guo H."/>
            <person name="Su D."/>
            <person name="Yu L."/>
        </authorList>
    </citation>
    <scope>NUCLEOTIDE SEQUENCE [LARGE SCALE GENOMIC DNA]</scope>
    <source>
        <strain evidence="10 11">YN2</strain>
    </source>
</reference>
<evidence type="ECO:0000256" key="2">
    <source>
        <dbReference type="ARBA" id="ARBA00019191"/>
    </source>
</evidence>
<keyword evidence="9" id="KW-0472">Membrane</keyword>
<keyword evidence="11" id="KW-1185">Reference proteome</keyword>
<dbReference type="PANTHER" id="PTHR23402">
    <property type="entry name" value="PROTEASE FAMILY C15 PYROGLUTAMYL-PEPTIDASE I-RELATED"/>
    <property type="match status" value="1"/>
</dbReference>
<dbReference type="KEGG" id="xdi:EZH22_09675"/>
<evidence type="ECO:0000256" key="5">
    <source>
        <dbReference type="ARBA" id="ARBA00022801"/>
    </source>
</evidence>
<evidence type="ECO:0000256" key="3">
    <source>
        <dbReference type="ARBA" id="ARBA00022490"/>
    </source>
</evidence>
<dbReference type="EMBL" id="CP063362">
    <property type="protein sequence ID" value="QRG08523.1"/>
    <property type="molecule type" value="Genomic_DNA"/>
</dbReference>
<keyword evidence="5" id="KW-0378">Hydrolase</keyword>
<dbReference type="GO" id="GO:0005829">
    <property type="term" value="C:cytosol"/>
    <property type="evidence" value="ECO:0007669"/>
    <property type="project" value="InterPro"/>
</dbReference>
<dbReference type="Proteomes" id="UP000596427">
    <property type="component" value="Chromosome"/>
</dbReference>
<feature type="transmembrane region" description="Helical" evidence="9">
    <location>
        <begin position="189"/>
        <end position="206"/>
    </location>
</feature>
<keyword evidence="6" id="KW-0788">Thiol protease</keyword>
<evidence type="ECO:0000313" key="10">
    <source>
        <dbReference type="EMBL" id="QRG08523.1"/>
    </source>
</evidence>
<dbReference type="InterPro" id="IPR000816">
    <property type="entry name" value="Peptidase_C15"/>
</dbReference>
<name>A0A974PSL6_9HYPH</name>
<evidence type="ECO:0000256" key="4">
    <source>
        <dbReference type="ARBA" id="ARBA00022670"/>
    </source>
</evidence>
<keyword evidence="9" id="KW-0812">Transmembrane</keyword>
<dbReference type="InterPro" id="IPR016125">
    <property type="entry name" value="Peptidase_C15-like"/>
</dbReference>
<dbReference type="RefSeq" id="WP_203195434.1">
    <property type="nucleotide sequence ID" value="NZ_CP063362.1"/>
</dbReference>
<dbReference type="PRINTS" id="PR00706">
    <property type="entry name" value="PYROGLUPTASE"/>
</dbReference>
<dbReference type="PANTHER" id="PTHR23402:SF1">
    <property type="entry name" value="PYROGLUTAMYL-PEPTIDASE I"/>
    <property type="match status" value="1"/>
</dbReference>
<keyword evidence="4" id="KW-0645">Protease</keyword>
<dbReference type="Pfam" id="PF01470">
    <property type="entry name" value="Peptidase_C15"/>
    <property type="match status" value="1"/>
</dbReference>
<evidence type="ECO:0000256" key="7">
    <source>
        <dbReference type="ARBA" id="ARBA00030836"/>
    </source>
</evidence>
<evidence type="ECO:0000256" key="1">
    <source>
        <dbReference type="ARBA" id="ARBA00006641"/>
    </source>
</evidence>
<evidence type="ECO:0000256" key="9">
    <source>
        <dbReference type="SAM" id="Phobius"/>
    </source>
</evidence>
<protein>
    <recommendedName>
        <fullName evidence="2">Pyrrolidone-carboxylate peptidase</fullName>
    </recommendedName>
    <alternativeName>
        <fullName evidence="7">5-oxoprolyl-peptidase</fullName>
    </alternativeName>
    <alternativeName>
        <fullName evidence="8">Pyroglutamyl-peptidase I</fullName>
    </alternativeName>
</protein>
<dbReference type="InterPro" id="IPR036440">
    <property type="entry name" value="Peptidase_C15-like_sf"/>
</dbReference>
<evidence type="ECO:0000313" key="11">
    <source>
        <dbReference type="Proteomes" id="UP000596427"/>
    </source>
</evidence>
<evidence type="ECO:0000256" key="8">
    <source>
        <dbReference type="ARBA" id="ARBA00031559"/>
    </source>
</evidence>
<keyword evidence="9" id="KW-1133">Transmembrane helix</keyword>
<gene>
    <name evidence="10" type="ORF">EZH22_09675</name>
</gene>
<organism evidence="10 11">
    <name type="scientific">Xanthobacter dioxanivorans</name>
    <dbReference type="NCBI Taxonomy" id="2528964"/>
    <lineage>
        <taxon>Bacteria</taxon>
        <taxon>Pseudomonadati</taxon>
        <taxon>Pseudomonadota</taxon>
        <taxon>Alphaproteobacteria</taxon>
        <taxon>Hyphomicrobiales</taxon>
        <taxon>Xanthobacteraceae</taxon>
        <taxon>Xanthobacter</taxon>
    </lineage>
</organism>
<sequence>MSTRPARLLVCAFGPFPGVPVNPSQRAVADLLRLRRPALGGLDIEVEILPTRWDALSRLDALLERRVPDGVILFGVAARRRWVSVETLAVNAARALPDAARRPPPGRRLLAGAPDALGATMPAGPLLAALRAGGVPAATSRDAGRYLCNAGLLHALAWARRRRDAGGPPPAVFIHLPGRSGRPRGVSRAGMARALSALVVAFAAAVRHRRQAR</sequence>
<dbReference type="GO" id="GO:0006508">
    <property type="term" value="P:proteolysis"/>
    <property type="evidence" value="ECO:0007669"/>
    <property type="project" value="UniProtKB-KW"/>
</dbReference>
<dbReference type="AlphaFoldDB" id="A0A974PSL6"/>
<proteinExistence type="inferred from homology"/>
<keyword evidence="3" id="KW-0963">Cytoplasm</keyword>
<dbReference type="GO" id="GO:0016920">
    <property type="term" value="F:pyroglutamyl-peptidase activity"/>
    <property type="evidence" value="ECO:0007669"/>
    <property type="project" value="InterPro"/>
</dbReference>
<dbReference type="Gene3D" id="3.40.630.20">
    <property type="entry name" value="Peptidase C15, pyroglutamyl peptidase I-like"/>
    <property type="match status" value="1"/>
</dbReference>